<dbReference type="STRING" id="477641.MODMU_2314"/>
<proteinExistence type="predicted"/>
<feature type="region of interest" description="Disordered" evidence="1">
    <location>
        <begin position="325"/>
        <end position="354"/>
    </location>
</feature>
<feature type="region of interest" description="Disordered" evidence="1">
    <location>
        <begin position="465"/>
        <end position="508"/>
    </location>
</feature>
<dbReference type="InterPro" id="IPR003615">
    <property type="entry name" value="HNH_nuc"/>
</dbReference>
<name>I4EWI3_MODI5</name>
<dbReference type="eggNOG" id="COG1403">
    <property type="taxonomic scope" value="Bacteria"/>
</dbReference>
<sequence length="748" mass="77772">MTSSTAVQQRSAPAVRERSTGSPVLPAVAVSAGPLGVVQAADREIARLTAVRARAVAEFAASRPASVDRRQGEPGAMSAERWAARAEVLQPVSEWATSELQVALALGQQSAEDLLERSLRLVSRLPGVLAGLEAGGLHVGHMWPMLDLVADIADDSLRAEVEAEVLDWVAARAAGGTLTTPAQLRDKARRVIARRGARDAAQRLAKAVKNRGVQLRAGADGMAAVTALLTGPEGQALHAALGAYADAVQDEPGAEPRTRGQKMADCLMDLVLRPGEGDRPPVQVALTLVAAVGTVLGGDAPGECNGQVVPAEVVRQLLRLLAGTPTADPVPADTEAADVHRDHGGAPEPVPDPDVVLDPGGVPDPDAVRDFVPDGDHDDLGCISHYGGVPDPDAVPVPDGTPDAGGTPDPDVTSGLDGVPDPDAVLLCDGDPVPDPAEVALFVAMDAALREVEQRWWADFERGLITDPDPVEDRRPSGSARPGSPWAPPSWEDSRPLEPPASSGASVGDGWWAAADRAVDDASQAQYQARQALAHAERLVRTAARADAADEVGWRAGPAGRVDAAGDALQALASAARADRQALAGLLSRTAGGGLADRPRIALVDALTGALVSLTDLPELRRTGQCGRSACRRDPAACAHDLTGRPGLGAPGPTDGYRPGAALDRFVRARDRRCRFPGCRRLVAAGELDHRIRYPDGPTSISNLAGFCVTDHRGKHQAPDWTFHLAEDATLTVTTPTGLVATTGPPPS</sequence>
<protein>
    <submittedName>
        <fullName evidence="2">Uncharacterized protein</fullName>
    </submittedName>
</protein>
<feature type="compositionally biased region" description="Low complexity" evidence="1">
    <location>
        <begin position="388"/>
        <end position="404"/>
    </location>
</feature>
<dbReference type="KEGG" id="mmar:MODMU_2314"/>
<gene>
    <name evidence="2" type="ordered locus">MODMU_2314</name>
</gene>
<accession>I4EWI3</accession>
<organism evidence="2 3">
    <name type="scientific">Modestobacter italicus (strain DSM 44449 / CECT 9708 / BC 501)</name>
    <dbReference type="NCBI Taxonomy" id="2732864"/>
    <lineage>
        <taxon>Bacteria</taxon>
        <taxon>Bacillati</taxon>
        <taxon>Actinomycetota</taxon>
        <taxon>Actinomycetes</taxon>
        <taxon>Geodermatophilales</taxon>
        <taxon>Geodermatophilaceae</taxon>
        <taxon>Modestobacter</taxon>
    </lineage>
</organism>
<keyword evidence="3" id="KW-1185">Reference proteome</keyword>
<dbReference type="Proteomes" id="UP000006461">
    <property type="component" value="Chromosome"/>
</dbReference>
<dbReference type="EMBL" id="FO203431">
    <property type="protein sequence ID" value="CCH87746.1"/>
    <property type="molecule type" value="Genomic_DNA"/>
</dbReference>
<feature type="region of interest" description="Disordered" evidence="1">
    <location>
        <begin position="388"/>
        <end position="419"/>
    </location>
</feature>
<dbReference type="OMA" id="DHRGKHQ"/>
<evidence type="ECO:0000256" key="1">
    <source>
        <dbReference type="SAM" id="MobiDB-lite"/>
    </source>
</evidence>
<feature type="compositionally biased region" description="Polar residues" evidence="1">
    <location>
        <begin position="1"/>
        <end position="11"/>
    </location>
</feature>
<evidence type="ECO:0000313" key="2">
    <source>
        <dbReference type="EMBL" id="CCH87746.1"/>
    </source>
</evidence>
<dbReference type="AlphaFoldDB" id="I4EWI3"/>
<reference evidence="2 3" key="1">
    <citation type="journal article" date="2012" name="J. Bacteriol.">
        <title>Genome Sequence of Radiation-Resistant Modestobacter marinus Strain BC501, a Representative Actinobacterium That Thrives on Calcareous Stone Surfaces.</title>
        <authorList>
            <person name="Normand P."/>
            <person name="Gury J."/>
            <person name="Pujic P."/>
            <person name="Chouaia B."/>
            <person name="Crotti E."/>
            <person name="Brusetti L."/>
            <person name="Daffonchio D."/>
            <person name="Vacherie B."/>
            <person name="Barbe V."/>
            <person name="Medigue C."/>
            <person name="Calteau A."/>
            <person name="Ghodhbane-Gtari F."/>
            <person name="Essoussi I."/>
            <person name="Nouioui I."/>
            <person name="Abbassi-Ghozzi I."/>
            <person name="Gtari M."/>
        </authorList>
    </citation>
    <scope>NUCLEOTIDE SEQUENCE [LARGE SCALE GENOMIC DNA]</scope>
    <source>
        <strain evidence="3">BC 501</strain>
    </source>
</reference>
<feature type="region of interest" description="Disordered" evidence="1">
    <location>
        <begin position="1"/>
        <end position="21"/>
    </location>
</feature>
<dbReference type="HOGENOM" id="CLU_399386_0_0_11"/>
<evidence type="ECO:0000313" key="3">
    <source>
        <dbReference type="Proteomes" id="UP000006461"/>
    </source>
</evidence>
<dbReference type="CDD" id="cd00085">
    <property type="entry name" value="HNHc"/>
    <property type="match status" value="1"/>
</dbReference>